<evidence type="ECO:0008006" key="4">
    <source>
        <dbReference type="Google" id="ProtNLM"/>
    </source>
</evidence>
<keyword evidence="1" id="KW-0812">Transmembrane</keyword>
<name>A0ABU8DP77_ERWAP</name>
<keyword evidence="1" id="KW-1133">Transmembrane helix</keyword>
<dbReference type="EMBL" id="JBANEI010000033">
    <property type="protein sequence ID" value="MEI2684548.1"/>
    <property type="molecule type" value="Genomic_DNA"/>
</dbReference>
<keyword evidence="1" id="KW-0472">Membrane</keyword>
<sequence length="132" mass="14976">MRFKKTEQRLIRAITLLDETEPGNERDNVMHLLHSARRACRNGNGADVGHYGYEARMMLRALICRRKASDATPEALDHLASATNLLQPDFETPVYSTYSTFMSASPAWRRVMLSIPFIMIALACWPLLATYS</sequence>
<organism evidence="2 3">
    <name type="scientific">Erwinia aphidicola</name>
    <dbReference type="NCBI Taxonomy" id="68334"/>
    <lineage>
        <taxon>Bacteria</taxon>
        <taxon>Pseudomonadati</taxon>
        <taxon>Pseudomonadota</taxon>
        <taxon>Gammaproteobacteria</taxon>
        <taxon>Enterobacterales</taxon>
        <taxon>Erwiniaceae</taxon>
        <taxon>Erwinia</taxon>
    </lineage>
</organism>
<dbReference type="RefSeq" id="WP_336204294.1">
    <property type="nucleotide sequence ID" value="NZ_JBANEI010000033.1"/>
</dbReference>
<gene>
    <name evidence="2" type="ORF">V8N49_23325</name>
</gene>
<evidence type="ECO:0000313" key="3">
    <source>
        <dbReference type="Proteomes" id="UP001306592"/>
    </source>
</evidence>
<proteinExistence type="predicted"/>
<evidence type="ECO:0000256" key="1">
    <source>
        <dbReference type="SAM" id="Phobius"/>
    </source>
</evidence>
<comment type="caution">
    <text evidence="2">The sequence shown here is derived from an EMBL/GenBank/DDBJ whole genome shotgun (WGS) entry which is preliminary data.</text>
</comment>
<dbReference type="Proteomes" id="UP001306592">
    <property type="component" value="Unassembled WGS sequence"/>
</dbReference>
<reference evidence="2 3" key="1">
    <citation type="submission" date="2024-02" db="EMBL/GenBank/DDBJ databases">
        <title>First report Erwinia aphidicola in onion in Chile.</title>
        <authorList>
            <person name="Valenzuela M."/>
            <person name="Pena M."/>
            <person name="Dutta B."/>
        </authorList>
    </citation>
    <scope>NUCLEOTIDE SEQUENCE [LARGE SCALE GENOMIC DNA]</scope>
    <source>
        <strain evidence="2 3">QCJ3A</strain>
    </source>
</reference>
<keyword evidence="3" id="KW-1185">Reference proteome</keyword>
<accession>A0ABU8DP77</accession>
<feature type="transmembrane region" description="Helical" evidence="1">
    <location>
        <begin position="111"/>
        <end position="131"/>
    </location>
</feature>
<protein>
    <recommendedName>
        <fullName evidence="4">Type VI secretion system protein ImpK</fullName>
    </recommendedName>
</protein>
<evidence type="ECO:0000313" key="2">
    <source>
        <dbReference type="EMBL" id="MEI2684548.1"/>
    </source>
</evidence>